<dbReference type="GO" id="GO:0016020">
    <property type="term" value="C:membrane"/>
    <property type="evidence" value="ECO:0007669"/>
    <property type="project" value="TreeGrafter"/>
</dbReference>
<dbReference type="PANTHER" id="PTHR10656:SF40">
    <property type="entry name" value="INOSITOL 1,4,5-TRISPHOSPHATE RECEPTOR-INTERACTING PROTEIN-LIKE 1"/>
    <property type="match status" value="1"/>
</dbReference>
<name>A0A2P4T5C9_BAMTH</name>
<feature type="compositionally biased region" description="Acidic residues" evidence="1">
    <location>
        <begin position="103"/>
        <end position="144"/>
    </location>
</feature>
<reference evidence="3 4" key="1">
    <citation type="submission" date="2018-01" db="EMBL/GenBank/DDBJ databases">
        <title>Comparison of the Chinese Bamboo Partridge and Red Junglefowl genome sequences highlights the importance of demography in genome evolution.</title>
        <authorList>
            <person name="Tiley G.P."/>
            <person name="Kimball R.T."/>
            <person name="Braun E.L."/>
            <person name="Burleigh J.G."/>
        </authorList>
    </citation>
    <scope>NUCLEOTIDE SEQUENCE [LARGE SCALE GENOMIC DNA]</scope>
    <source>
        <strain evidence="3">RTK389</strain>
        <tissue evidence="3">Blood</tissue>
    </source>
</reference>
<protein>
    <recommendedName>
        <fullName evidence="5">Inositol 1,4,5-trisphosphate receptor-interacting protein-like 1</fullName>
    </recommendedName>
</protein>
<evidence type="ECO:0000313" key="3">
    <source>
        <dbReference type="EMBL" id="POI31566.1"/>
    </source>
</evidence>
<feature type="region of interest" description="Disordered" evidence="1">
    <location>
        <begin position="97"/>
        <end position="144"/>
    </location>
</feature>
<feature type="signal peptide" evidence="2">
    <location>
        <begin position="1"/>
        <end position="18"/>
    </location>
</feature>
<dbReference type="OrthoDB" id="9034619at2759"/>
<evidence type="ECO:0000256" key="2">
    <source>
        <dbReference type="SAM" id="SignalP"/>
    </source>
</evidence>
<proteinExistence type="predicted"/>
<sequence length="323" mass="37500">MALVFVLALLAGVLRVNASDHAVMLESVQQHEDSLQEQMTQLQHETEQRNGEQSWVDMPALLSTLLDYWKLWFCTGLIVFLFWNMWRSLKRNQHEEGRQQEQQEQEEQVEQMEVEEQEEQAEEVAQEEQVEEVAQEDDEDEEEEDFYNSALTRYIAQRAWEKMQGKATKCVLVEELMNDLLQTFAFVWSNSFFPVLQPAIGVGSAFEGWSPCEEDTVYRLLVPIKAPHGHAFHPELGDEGDMLARNSRIRVELVCMCTREQQLGDVLCFLHHTEEELSQKQDPSLLQTLCTGSYLDVQKTVAWFNMQLAAIWRATHQAHSYVT</sequence>
<dbReference type="Proteomes" id="UP000237246">
    <property type="component" value="Unassembled WGS sequence"/>
</dbReference>
<dbReference type="PANTHER" id="PTHR10656">
    <property type="entry name" value="CELL FATE DETERMINING PROTEIN MAB21-RELATED"/>
    <property type="match status" value="1"/>
</dbReference>
<evidence type="ECO:0000313" key="4">
    <source>
        <dbReference type="Proteomes" id="UP000237246"/>
    </source>
</evidence>
<organism evidence="3 4">
    <name type="scientific">Bambusicola thoracicus</name>
    <name type="common">Chinese bamboo-partridge</name>
    <name type="synonym">Perdix thoracica</name>
    <dbReference type="NCBI Taxonomy" id="9083"/>
    <lineage>
        <taxon>Eukaryota</taxon>
        <taxon>Metazoa</taxon>
        <taxon>Chordata</taxon>
        <taxon>Craniata</taxon>
        <taxon>Vertebrata</taxon>
        <taxon>Euteleostomi</taxon>
        <taxon>Archelosauria</taxon>
        <taxon>Archosauria</taxon>
        <taxon>Dinosauria</taxon>
        <taxon>Saurischia</taxon>
        <taxon>Theropoda</taxon>
        <taxon>Coelurosauria</taxon>
        <taxon>Aves</taxon>
        <taxon>Neognathae</taxon>
        <taxon>Galloanserae</taxon>
        <taxon>Galliformes</taxon>
        <taxon>Phasianidae</taxon>
        <taxon>Perdicinae</taxon>
        <taxon>Bambusicola</taxon>
    </lineage>
</organism>
<dbReference type="EMBL" id="PPHD01008265">
    <property type="protein sequence ID" value="POI31566.1"/>
    <property type="molecule type" value="Genomic_DNA"/>
</dbReference>
<keyword evidence="4" id="KW-1185">Reference proteome</keyword>
<evidence type="ECO:0008006" key="5">
    <source>
        <dbReference type="Google" id="ProtNLM"/>
    </source>
</evidence>
<dbReference type="AlphaFoldDB" id="A0A2P4T5C9"/>
<evidence type="ECO:0000256" key="1">
    <source>
        <dbReference type="SAM" id="MobiDB-lite"/>
    </source>
</evidence>
<accession>A0A2P4T5C9</accession>
<keyword evidence="2" id="KW-0732">Signal</keyword>
<gene>
    <name evidence="3" type="ORF">CIB84_004683</name>
</gene>
<comment type="caution">
    <text evidence="3">The sequence shown here is derived from an EMBL/GenBank/DDBJ whole genome shotgun (WGS) entry which is preliminary data.</text>
</comment>
<feature type="chain" id="PRO_5015198326" description="Inositol 1,4,5-trisphosphate receptor-interacting protein-like 1" evidence="2">
    <location>
        <begin position="19"/>
        <end position="323"/>
    </location>
</feature>